<feature type="transmembrane region" description="Helical" evidence="8">
    <location>
        <begin position="168"/>
        <end position="186"/>
    </location>
</feature>
<feature type="transmembrane region" description="Helical" evidence="8">
    <location>
        <begin position="193"/>
        <end position="209"/>
    </location>
</feature>
<keyword evidence="5 8" id="KW-0812">Transmembrane</keyword>
<keyword evidence="7 8" id="KW-0472">Membrane</keyword>
<comment type="caution">
    <text evidence="9">The sequence shown here is derived from an EMBL/GenBank/DDBJ whole genome shotgun (WGS) entry which is preliminary data.</text>
</comment>
<evidence type="ECO:0000313" key="9">
    <source>
        <dbReference type="EMBL" id="MBC8535847.1"/>
    </source>
</evidence>
<dbReference type="PANTHER" id="PTHR34979">
    <property type="entry name" value="INNER MEMBRANE PROTEIN YGAZ"/>
    <property type="match status" value="1"/>
</dbReference>
<feature type="transmembrane region" description="Helical" evidence="8">
    <location>
        <begin position="21"/>
        <end position="48"/>
    </location>
</feature>
<evidence type="ECO:0000256" key="3">
    <source>
        <dbReference type="ARBA" id="ARBA00022448"/>
    </source>
</evidence>
<gene>
    <name evidence="9" type="ORF">H8695_03970</name>
</gene>
<keyword evidence="3" id="KW-0813">Transport</keyword>
<keyword evidence="6 8" id="KW-1133">Transmembrane helix</keyword>
<keyword evidence="4" id="KW-1003">Cell membrane</keyword>
<dbReference type="RefSeq" id="WP_249299592.1">
    <property type="nucleotide sequence ID" value="NZ_JACRSP010000002.1"/>
</dbReference>
<feature type="transmembrane region" description="Helical" evidence="8">
    <location>
        <begin position="136"/>
        <end position="162"/>
    </location>
</feature>
<evidence type="ECO:0000256" key="7">
    <source>
        <dbReference type="ARBA" id="ARBA00023136"/>
    </source>
</evidence>
<dbReference type="Pfam" id="PF03591">
    <property type="entry name" value="AzlC"/>
    <property type="match status" value="1"/>
</dbReference>
<dbReference type="GO" id="GO:1903785">
    <property type="term" value="P:L-valine transmembrane transport"/>
    <property type="evidence" value="ECO:0007669"/>
    <property type="project" value="TreeGrafter"/>
</dbReference>
<evidence type="ECO:0000256" key="2">
    <source>
        <dbReference type="ARBA" id="ARBA00010735"/>
    </source>
</evidence>
<evidence type="ECO:0000313" key="10">
    <source>
        <dbReference type="Proteomes" id="UP000620366"/>
    </source>
</evidence>
<reference evidence="9" key="1">
    <citation type="submission" date="2020-08" db="EMBL/GenBank/DDBJ databases">
        <title>Genome public.</title>
        <authorList>
            <person name="Liu C."/>
            <person name="Sun Q."/>
        </authorList>
    </citation>
    <scope>NUCLEOTIDE SEQUENCE</scope>
    <source>
        <strain evidence="9">BX7</strain>
    </source>
</reference>
<evidence type="ECO:0000256" key="4">
    <source>
        <dbReference type="ARBA" id="ARBA00022475"/>
    </source>
</evidence>
<dbReference type="AlphaFoldDB" id="A0A926HQ09"/>
<name>A0A926HQ09_9FIRM</name>
<evidence type="ECO:0000256" key="6">
    <source>
        <dbReference type="ARBA" id="ARBA00022989"/>
    </source>
</evidence>
<organism evidence="9 10">
    <name type="scientific">Feifania hominis</name>
    <dbReference type="NCBI Taxonomy" id="2763660"/>
    <lineage>
        <taxon>Bacteria</taxon>
        <taxon>Bacillati</taxon>
        <taxon>Bacillota</taxon>
        <taxon>Clostridia</taxon>
        <taxon>Eubacteriales</taxon>
        <taxon>Feifaniaceae</taxon>
        <taxon>Feifania</taxon>
    </lineage>
</organism>
<feature type="transmembrane region" description="Helical" evidence="8">
    <location>
        <begin position="215"/>
        <end position="233"/>
    </location>
</feature>
<dbReference type="EMBL" id="JACRSP010000002">
    <property type="protein sequence ID" value="MBC8535847.1"/>
    <property type="molecule type" value="Genomic_DNA"/>
</dbReference>
<evidence type="ECO:0000256" key="1">
    <source>
        <dbReference type="ARBA" id="ARBA00004651"/>
    </source>
</evidence>
<accession>A0A926HQ09</accession>
<comment type="subcellular location">
    <subcellularLocation>
        <location evidence="1">Cell membrane</location>
        <topology evidence="1">Multi-pass membrane protein</topology>
    </subcellularLocation>
</comment>
<dbReference type="PANTHER" id="PTHR34979:SF1">
    <property type="entry name" value="INNER MEMBRANE PROTEIN YGAZ"/>
    <property type="match status" value="1"/>
</dbReference>
<comment type="similarity">
    <text evidence="2">Belongs to the AzlC family.</text>
</comment>
<keyword evidence="10" id="KW-1185">Reference proteome</keyword>
<protein>
    <submittedName>
        <fullName evidence="9">AzlC family ABC transporter permease</fullName>
    </submittedName>
</protein>
<feature type="transmembrane region" description="Helical" evidence="8">
    <location>
        <begin position="54"/>
        <end position="80"/>
    </location>
</feature>
<sequence length="239" mass="26205">MTTQTRRAQHQAALRAAFPHTIPILTGYLVLGTAFGILITTAGFSIWWAIGTSVFIYAGGVQFLAVSLITLGVSPLYAFLMSIMVNARHLFYGMSSLETFRGTGRYKPYLIFGLTDETFSVICSAKPPEEVDRTLFYFYVTLLDHLYWIGGSAIGGLAGGFLSGLDTTGFDFVLTALFTVIFLNQWRATQNHLPAVVGVAATVLCLVLFGADRFLLPAMGLILLVVTLMQKPMRKEKLL</sequence>
<evidence type="ECO:0000256" key="8">
    <source>
        <dbReference type="SAM" id="Phobius"/>
    </source>
</evidence>
<evidence type="ECO:0000256" key="5">
    <source>
        <dbReference type="ARBA" id="ARBA00022692"/>
    </source>
</evidence>
<dbReference type="Proteomes" id="UP000620366">
    <property type="component" value="Unassembled WGS sequence"/>
</dbReference>
<dbReference type="GO" id="GO:0005886">
    <property type="term" value="C:plasma membrane"/>
    <property type="evidence" value="ECO:0007669"/>
    <property type="project" value="UniProtKB-SubCell"/>
</dbReference>
<dbReference type="InterPro" id="IPR011606">
    <property type="entry name" value="Brnchd-chn_aa_trnsp_permease"/>
</dbReference>
<proteinExistence type="inferred from homology"/>